<feature type="region of interest" description="Disordered" evidence="1">
    <location>
        <begin position="147"/>
        <end position="169"/>
    </location>
</feature>
<organism evidence="2 3">
    <name type="scientific">Armillaria tabescens</name>
    <name type="common">Ringless honey mushroom</name>
    <name type="synonym">Agaricus tabescens</name>
    <dbReference type="NCBI Taxonomy" id="1929756"/>
    <lineage>
        <taxon>Eukaryota</taxon>
        <taxon>Fungi</taxon>
        <taxon>Dikarya</taxon>
        <taxon>Basidiomycota</taxon>
        <taxon>Agaricomycotina</taxon>
        <taxon>Agaricomycetes</taxon>
        <taxon>Agaricomycetidae</taxon>
        <taxon>Agaricales</taxon>
        <taxon>Marasmiineae</taxon>
        <taxon>Physalacriaceae</taxon>
        <taxon>Desarmillaria</taxon>
    </lineage>
</organism>
<reference evidence="2" key="1">
    <citation type="submission" date="2023-06" db="EMBL/GenBank/DDBJ databases">
        <authorList>
            <consortium name="Lawrence Berkeley National Laboratory"/>
            <person name="Ahrendt S."/>
            <person name="Sahu N."/>
            <person name="Indic B."/>
            <person name="Wong-Bajracharya J."/>
            <person name="Merenyi Z."/>
            <person name="Ke H.-M."/>
            <person name="Monk M."/>
            <person name="Kocsube S."/>
            <person name="Drula E."/>
            <person name="Lipzen A."/>
            <person name="Balint B."/>
            <person name="Henrissat B."/>
            <person name="Andreopoulos B."/>
            <person name="Martin F.M."/>
            <person name="Harder C.B."/>
            <person name="Rigling D."/>
            <person name="Ford K.L."/>
            <person name="Foster G.D."/>
            <person name="Pangilinan J."/>
            <person name="Papanicolaou A."/>
            <person name="Barry K."/>
            <person name="LaButti K."/>
            <person name="Viragh M."/>
            <person name="Koriabine M."/>
            <person name="Yan M."/>
            <person name="Riley R."/>
            <person name="Champramary S."/>
            <person name="Plett K.L."/>
            <person name="Tsai I.J."/>
            <person name="Slot J."/>
            <person name="Sipos G."/>
            <person name="Plett J."/>
            <person name="Nagy L.G."/>
            <person name="Grigoriev I.V."/>
        </authorList>
    </citation>
    <scope>NUCLEOTIDE SEQUENCE</scope>
    <source>
        <strain evidence="2">CCBAS 213</strain>
    </source>
</reference>
<sequence length="234" mass="27242">MNPPREMEDWEAPMSDIRDWTYILIGVFGFENVKALRERALETPLNERDAMLLACEGEVLRSNIPIVPSHELPIHPFDTHRHLLSILNGMDYVPGEVPDDAPTLRTGEYIRWFLLTLLGKFRYDDRKAWEEQEVVWRSVQLQHDPHTEPDDWEDFMRSRRDEETRNRPASRDEITNNVYNNMSPVSPSGLAATMPNLPPQLHHWHEAFQAASPTLQPPFSILDARYPYGFAPSR</sequence>
<keyword evidence="3" id="KW-1185">Reference proteome</keyword>
<comment type="caution">
    <text evidence="2">The sequence shown here is derived from an EMBL/GenBank/DDBJ whole genome shotgun (WGS) entry which is preliminary data.</text>
</comment>
<dbReference type="AlphaFoldDB" id="A0AA39J4F1"/>
<dbReference type="EMBL" id="JAUEPS010000160">
    <property type="protein sequence ID" value="KAK0435117.1"/>
    <property type="molecule type" value="Genomic_DNA"/>
</dbReference>
<protein>
    <submittedName>
        <fullName evidence="2">Uncharacterized protein</fullName>
    </submittedName>
</protein>
<accession>A0AA39J4F1</accession>
<gene>
    <name evidence="2" type="ORF">EV420DRAFT_1653414</name>
</gene>
<dbReference type="RefSeq" id="XP_060321905.1">
    <property type="nucleotide sequence ID" value="XM_060478738.1"/>
</dbReference>
<evidence type="ECO:0000313" key="3">
    <source>
        <dbReference type="Proteomes" id="UP001175211"/>
    </source>
</evidence>
<name>A0AA39J4F1_ARMTA</name>
<evidence type="ECO:0000313" key="2">
    <source>
        <dbReference type="EMBL" id="KAK0435117.1"/>
    </source>
</evidence>
<proteinExistence type="predicted"/>
<dbReference type="Proteomes" id="UP001175211">
    <property type="component" value="Unassembled WGS sequence"/>
</dbReference>
<dbReference type="GeneID" id="85362286"/>
<evidence type="ECO:0000256" key="1">
    <source>
        <dbReference type="SAM" id="MobiDB-lite"/>
    </source>
</evidence>